<comment type="caution">
    <text evidence="1">The sequence shown here is derived from an EMBL/GenBank/DDBJ whole genome shotgun (WGS) entry which is preliminary data.</text>
</comment>
<dbReference type="AlphaFoldDB" id="A0A418VEI3"/>
<name>A0A418VEI3_9DEIO</name>
<keyword evidence="2" id="KW-1185">Reference proteome</keyword>
<dbReference type="RefSeq" id="WP_119761535.1">
    <property type="nucleotide sequence ID" value="NZ_QYUJ01000010.1"/>
</dbReference>
<dbReference type="EMBL" id="QYUJ01000010">
    <property type="protein sequence ID" value="RJF74519.1"/>
    <property type="molecule type" value="Genomic_DNA"/>
</dbReference>
<evidence type="ECO:0000313" key="1">
    <source>
        <dbReference type="EMBL" id="RJF74519.1"/>
    </source>
</evidence>
<proteinExistence type="predicted"/>
<organism evidence="1 2">
    <name type="scientific">Deinococcus cavernae</name>
    <dbReference type="NCBI Taxonomy" id="2320857"/>
    <lineage>
        <taxon>Bacteria</taxon>
        <taxon>Thermotogati</taxon>
        <taxon>Deinococcota</taxon>
        <taxon>Deinococci</taxon>
        <taxon>Deinococcales</taxon>
        <taxon>Deinococcaceae</taxon>
        <taxon>Deinococcus</taxon>
    </lineage>
</organism>
<gene>
    <name evidence="1" type="ORF">D3875_04360</name>
</gene>
<reference evidence="1 2" key="1">
    <citation type="submission" date="2018-09" db="EMBL/GenBank/DDBJ databases">
        <authorList>
            <person name="Zhu H."/>
        </authorList>
    </citation>
    <scope>NUCLEOTIDE SEQUENCE [LARGE SCALE GENOMIC DNA]</scope>
    <source>
        <strain evidence="1 2">K2S05-167</strain>
    </source>
</reference>
<accession>A0A418VEI3</accession>
<sequence>MPEFNTDRHDLLARAACLALIGSPPLADQRQAKRTLRRAGAAYTRTHQLLRRACQDAPATLDTFLPDVEGNAAAAETLLYATQALPRTRVGLHARGAALDNLDVAREALGVTRRRLAVLSAGNVDADLRREPSATILRRAGAVWTGVGLRVPDGWRCGLRLTVMVGGQPHLIRVPARLAERVQRAAATQTRLRADLDAPRLRLWVTSRSRELLALAFV</sequence>
<evidence type="ECO:0000313" key="2">
    <source>
        <dbReference type="Proteomes" id="UP000286287"/>
    </source>
</evidence>
<protein>
    <submittedName>
        <fullName evidence="1">Uncharacterized protein</fullName>
    </submittedName>
</protein>
<dbReference type="Proteomes" id="UP000286287">
    <property type="component" value="Unassembled WGS sequence"/>
</dbReference>